<organism evidence="2 3">
    <name type="scientific">Gordonibacter faecis</name>
    <dbReference type="NCBI Taxonomy" id="3047475"/>
    <lineage>
        <taxon>Bacteria</taxon>
        <taxon>Bacillati</taxon>
        <taxon>Actinomycetota</taxon>
        <taxon>Coriobacteriia</taxon>
        <taxon>Eggerthellales</taxon>
        <taxon>Eggerthellaceae</taxon>
        <taxon>Gordonibacter</taxon>
    </lineage>
</organism>
<dbReference type="RefSeq" id="WP_283833224.1">
    <property type="nucleotide sequence ID" value="NZ_JASJEU010000026.1"/>
</dbReference>
<feature type="compositionally biased region" description="Polar residues" evidence="1">
    <location>
        <begin position="1"/>
        <end position="10"/>
    </location>
</feature>
<feature type="non-terminal residue" evidence="2">
    <location>
        <position position="1"/>
    </location>
</feature>
<keyword evidence="3" id="KW-1185">Reference proteome</keyword>
<dbReference type="Proteomes" id="UP001232750">
    <property type="component" value="Unassembled WGS sequence"/>
</dbReference>
<accession>A0ABT7DQP5</accession>
<reference evidence="2 3" key="1">
    <citation type="submission" date="2023-05" db="EMBL/GenBank/DDBJ databases">
        <title>Gordonibacter KGMB12511T sp. nov., isolated from faeces of healthy Korean.</title>
        <authorList>
            <person name="Kim H.S."/>
            <person name="Kim J.-S."/>
            <person name="Suh M.K."/>
            <person name="Eom M.K."/>
            <person name="Do H.E."/>
            <person name="Lee J.-S."/>
        </authorList>
    </citation>
    <scope>NUCLEOTIDE SEQUENCE [LARGE SCALE GENOMIC DNA]</scope>
    <source>
        <strain evidence="2 3">KGMB12511</strain>
    </source>
</reference>
<dbReference type="EMBL" id="JASJEU010000026">
    <property type="protein sequence ID" value="MDJ1651870.1"/>
    <property type="molecule type" value="Genomic_DNA"/>
</dbReference>
<feature type="region of interest" description="Disordered" evidence="1">
    <location>
        <begin position="1"/>
        <end position="31"/>
    </location>
</feature>
<proteinExistence type="predicted"/>
<evidence type="ECO:0000313" key="2">
    <source>
        <dbReference type="EMBL" id="MDJ1651870.1"/>
    </source>
</evidence>
<evidence type="ECO:0000313" key="3">
    <source>
        <dbReference type="Proteomes" id="UP001232750"/>
    </source>
</evidence>
<name>A0ABT7DQP5_9ACTN</name>
<comment type="caution">
    <text evidence="2">The sequence shown here is derived from an EMBL/GenBank/DDBJ whole genome shotgun (WGS) entry which is preliminary data.</text>
</comment>
<sequence>RQLGTSTSVGMLSRASVRAKRENAGQRGFSLTPKRAPSDCMGVAYMIIEKVSILSTQTYREVQ</sequence>
<evidence type="ECO:0000256" key="1">
    <source>
        <dbReference type="SAM" id="MobiDB-lite"/>
    </source>
</evidence>
<gene>
    <name evidence="2" type="ORF">QNJ86_13750</name>
</gene>
<protein>
    <submittedName>
        <fullName evidence="2">Uncharacterized protein</fullName>
    </submittedName>
</protein>